<dbReference type="EMBL" id="KT862811">
    <property type="protein sequence ID" value="ANJ02577.1"/>
    <property type="molecule type" value="Genomic_DNA"/>
</dbReference>
<reference evidence="1 2" key="1">
    <citation type="journal article" date="2016" name="J. Gen. Virol.">
        <title>Genetic diversity of species Fowl aviadenovirus D and Fowl aviadenovirus E.</title>
        <authorList>
            <person name="Marek A."/>
            <person name="Kajan G.L."/>
            <person name="Kosiol C."/>
            <person name="Benko M."/>
            <person name="Schachner A."/>
            <person name="Hess M."/>
        </authorList>
    </citation>
    <scope>NUCLEOTIDE SEQUENCE [LARGE SCALE GENOMIC DNA]</scope>
    <source>
        <strain evidence="1">764</strain>
    </source>
</reference>
<organism evidence="1 2">
    <name type="scientific">Fowl adenovirus 8b</name>
    <dbReference type="NCBI Taxonomy" id="586029"/>
    <lineage>
        <taxon>Viruses</taxon>
        <taxon>Varidnaviria</taxon>
        <taxon>Bamfordvirae</taxon>
        <taxon>Preplasmiviricota</taxon>
        <taxon>Polisuviricotina</taxon>
        <taxon>Pharingeaviricetes</taxon>
        <taxon>Rowavirales</taxon>
        <taxon>Adenoviridae</taxon>
        <taxon>Aviadenovirus</taxon>
        <taxon>Aviadenovirus hepatitidis</taxon>
        <taxon>Fowl aviadenovirus E</taxon>
    </lineage>
</organism>
<evidence type="ECO:0000313" key="2">
    <source>
        <dbReference type="Proteomes" id="UP000163977"/>
    </source>
</evidence>
<accession>A0A191UM36</accession>
<dbReference type="Proteomes" id="UP000163977">
    <property type="component" value="Segment"/>
</dbReference>
<protein>
    <submittedName>
        <fullName evidence="1">ORF20</fullName>
    </submittedName>
</protein>
<evidence type="ECO:0000313" key="1">
    <source>
        <dbReference type="EMBL" id="ANJ02577.1"/>
    </source>
</evidence>
<name>A0A191UM36_9ADEN</name>
<sequence>MPLCSDSEVVAVTRGCGYQNECGAIWFSILVRQGPSQEAAERMMEYHTSRSVASISLFDNPQHYLWHESLYTVVSCRCSKYLRLKTGPCVLLNVILRLQSRLSLSVAEKEEILRAVSRRLFVAREPLIEKHREWMVRKNKTDFLFVDTGLVLETGVAFRLALQSLSYEVSRTTVPDHLPFLKYPVLYLGACRTNVVATVILKTCGKGSPVTQPLMTRSMLKEMADPACWTMVSRGLCYIPAFRTATFVDVEEWVLHVHGTYCDHHPEASCPGCPLRQPLPLATIAQLSYLRNCMSKRRARVEGDRKSPFFYC</sequence>
<proteinExistence type="predicted"/>